<comment type="caution">
    <text evidence="3">The sequence shown here is derived from an EMBL/GenBank/DDBJ whole genome shotgun (WGS) entry which is preliminary data.</text>
</comment>
<evidence type="ECO:0000313" key="4">
    <source>
        <dbReference type="Proteomes" id="UP001241758"/>
    </source>
</evidence>
<dbReference type="SUPFAM" id="SSF55874">
    <property type="entry name" value="ATPase domain of HSP90 chaperone/DNA topoisomerase II/histidine kinase"/>
    <property type="match status" value="1"/>
</dbReference>
<dbReference type="PANTHER" id="PTHR35526">
    <property type="entry name" value="ANTI-SIGMA-F FACTOR RSBW-RELATED"/>
    <property type="match status" value="1"/>
</dbReference>
<protein>
    <submittedName>
        <fullName evidence="3">ATP-binding protein</fullName>
    </submittedName>
</protein>
<dbReference type="InterPro" id="IPR029016">
    <property type="entry name" value="GAF-like_dom_sf"/>
</dbReference>
<proteinExistence type="predicted"/>
<dbReference type="InterPro" id="IPR050267">
    <property type="entry name" value="Anti-sigma-factor_SerPK"/>
</dbReference>
<sequence length="370" mass="39503">MSSAVPGNGQCNHGPSDRRQDRIFELVSGYGPDVGQLCHAYPALMPGTGLGLAAGTSSAVPKVRFAGDPGIARLEALQDALDEGPGRDANRLRQAVRATDLTDPSWRLRWPRFTAAALDAGVRSVYALPLHAGGSRHAGAVTVYRGTPGTWGDAHRKTIETFTAAATELLTLQHRGLDPTGAFTDARRDRSILLLAAGAPLDPRPGLATDHPDVDLPLIRWFQQADLPAVRTHLQTVATHHALADADRYRFVLAAHEAMTNAVLHGGGHGQLLLWQGEGHLWCEVSDHGPGLSGTSLPIHRPGSGTPDCLAPGHGLWLIQQACTSLDIITDSTGTRLLLGYRLPSYHRQARRPAFRIGGLRGTRAASDSK</sequence>
<dbReference type="Gene3D" id="3.30.565.10">
    <property type="entry name" value="Histidine kinase-like ATPase, C-terminal domain"/>
    <property type="match status" value="1"/>
</dbReference>
<dbReference type="Gene3D" id="3.30.450.40">
    <property type="match status" value="1"/>
</dbReference>
<feature type="domain" description="Histidine kinase/HSP90-like ATPase" evidence="2">
    <location>
        <begin position="224"/>
        <end position="338"/>
    </location>
</feature>
<organism evidence="3 4">
    <name type="scientific">Actinoplanes sandaracinus</name>
    <dbReference type="NCBI Taxonomy" id="3045177"/>
    <lineage>
        <taxon>Bacteria</taxon>
        <taxon>Bacillati</taxon>
        <taxon>Actinomycetota</taxon>
        <taxon>Actinomycetes</taxon>
        <taxon>Micromonosporales</taxon>
        <taxon>Micromonosporaceae</taxon>
        <taxon>Actinoplanes</taxon>
    </lineage>
</organism>
<dbReference type="SUPFAM" id="SSF55781">
    <property type="entry name" value="GAF domain-like"/>
    <property type="match status" value="1"/>
</dbReference>
<accession>A0ABT6WZF2</accession>
<keyword evidence="1" id="KW-0723">Serine/threonine-protein kinase</keyword>
<dbReference type="CDD" id="cd16936">
    <property type="entry name" value="HATPase_RsbW-like"/>
    <property type="match status" value="1"/>
</dbReference>
<keyword evidence="4" id="KW-1185">Reference proteome</keyword>
<reference evidence="3 4" key="1">
    <citation type="submission" date="2023-05" db="EMBL/GenBank/DDBJ databases">
        <title>Actinoplanes sp. NEAU-A12 genome sequencing.</title>
        <authorList>
            <person name="Wang Z.-S."/>
        </authorList>
    </citation>
    <scope>NUCLEOTIDE SEQUENCE [LARGE SCALE GENOMIC DNA]</scope>
    <source>
        <strain evidence="3 4">NEAU-A12</strain>
    </source>
</reference>
<dbReference type="GO" id="GO:0005524">
    <property type="term" value="F:ATP binding"/>
    <property type="evidence" value="ECO:0007669"/>
    <property type="project" value="UniProtKB-KW"/>
</dbReference>
<keyword evidence="3" id="KW-0547">Nucleotide-binding</keyword>
<dbReference type="Proteomes" id="UP001241758">
    <property type="component" value="Unassembled WGS sequence"/>
</dbReference>
<dbReference type="EMBL" id="JASCTH010000041">
    <property type="protein sequence ID" value="MDI6105135.1"/>
    <property type="molecule type" value="Genomic_DNA"/>
</dbReference>
<gene>
    <name evidence="3" type="ORF">QLQ12_41780</name>
</gene>
<dbReference type="Pfam" id="PF13581">
    <property type="entry name" value="HATPase_c_2"/>
    <property type="match status" value="1"/>
</dbReference>
<keyword evidence="1" id="KW-0808">Transferase</keyword>
<keyword evidence="1" id="KW-0418">Kinase</keyword>
<dbReference type="InterPro" id="IPR003594">
    <property type="entry name" value="HATPase_dom"/>
</dbReference>
<name>A0ABT6WZF2_9ACTN</name>
<dbReference type="InterPro" id="IPR036890">
    <property type="entry name" value="HATPase_C_sf"/>
</dbReference>
<keyword evidence="3" id="KW-0067">ATP-binding</keyword>
<evidence type="ECO:0000256" key="1">
    <source>
        <dbReference type="ARBA" id="ARBA00022527"/>
    </source>
</evidence>
<dbReference type="PANTHER" id="PTHR35526:SF3">
    <property type="entry name" value="ANTI-SIGMA-F FACTOR RSBW"/>
    <property type="match status" value="1"/>
</dbReference>
<dbReference type="RefSeq" id="WP_282766604.1">
    <property type="nucleotide sequence ID" value="NZ_JASCTH010000041.1"/>
</dbReference>
<evidence type="ECO:0000259" key="2">
    <source>
        <dbReference type="Pfam" id="PF13581"/>
    </source>
</evidence>
<evidence type="ECO:0000313" key="3">
    <source>
        <dbReference type="EMBL" id="MDI6105135.1"/>
    </source>
</evidence>